<dbReference type="EMBL" id="AZAC01000008">
    <property type="protein sequence ID" value="KIX14719.1"/>
    <property type="molecule type" value="Genomic_DNA"/>
</dbReference>
<dbReference type="Pfam" id="PF02596">
    <property type="entry name" value="DUF169"/>
    <property type="match status" value="1"/>
</dbReference>
<proteinExistence type="predicted"/>
<dbReference type="RefSeq" id="WP_044347374.1">
    <property type="nucleotide sequence ID" value="NZ_AZAC01000008.1"/>
</dbReference>
<dbReference type="Proteomes" id="UP000032233">
    <property type="component" value="Unassembled WGS sequence"/>
</dbReference>
<evidence type="ECO:0000313" key="1">
    <source>
        <dbReference type="EMBL" id="KIX14719.1"/>
    </source>
</evidence>
<protein>
    <recommendedName>
        <fullName evidence="3">DUF169 domain-containing protein</fullName>
    </recommendedName>
</protein>
<organism evidence="1 2">
    <name type="scientific">Dethiosulfatarculus sandiegensis</name>
    <dbReference type="NCBI Taxonomy" id="1429043"/>
    <lineage>
        <taxon>Bacteria</taxon>
        <taxon>Pseudomonadati</taxon>
        <taxon>Thermodesulfobacteriota</taxon>
        <taxon>Desulfarculia</taxon>
        <taxon>Desulfarculales</taxon>
        <taxon>Desulfarculaceae</taxon>
        <taxon>Dethiosulfatarculus</taxon>
    </lineage>
</organism>
<keyword evidence="2" id="KW-1185">Reference proteome</keyword>
<dbReference type="AlphaFoldDB" id="A0A0D2J985"/>
<name>A0A0D2J985_9BACT</name>
<sequence length="271" mass="30087">MESKIVKYLKPEYEPVAVVWSDTIPPDAVQYKKGRFGCILYLFAEASTRGRVTGGSRETIVCPGGRAALGFGMEFDKSAELLDRHAALFSKGLKSAKNQAAYQAKMDSAPAAWRDMYLYGERRHLNAQLARQWILYGLPHFEIPYEYVLFKPLSQVSSDENIRAVIFPLNPVELSGLITLAGSVMQGTDPVKVPQGADCNSITAFAYAEYESESPRAVLGMLGVDGREAVQKRFKNDVMTLTLPTPLFQRLEQEAIDSVLTIPSWKKVAAR</sequence>
<gene>
    <name evidence="1" type="ORF">X474_06150</name>
</gene>
<dbReference type="STRING" id="1429043.X474_06150"/>
<evidence type="ECO:0008006" key="3">
    <source>
        <dbReference type="Google" id="ProtNLM"/>
    </source>
</evidence>
<reference evidence="1 2" key="1">
    <citation type="submission" date="2013-11" db="EMBL/GenBank/DDBJ databases">
        <title>Metagenomic analysis of a methanogenic consortium involved in long chain n-alkane degradation.</title>
        <authorList>
            <person name="Davidova I.A."/>
            <person name="Callaghan A.V."/>
            <person name="Wawrik B."/>
            <person name="Pruitt S."/>
            <person name="Marks C."/>
            <person name="Duncan K.E."/>
            <person name="Suflita J.M."/>
        </authorList>
    </citation>
    <scope>NUCLEOTIDE SEQUENCE [LARGE SCALE GENOMIC DNA]</scope>
    <source>
        <strain evidence="1 2">SPR</strain>
    </source>
</reference>
<accession>A0A0D2J985</accession>
<evidence type="ECO:0000313" key="2">
    <source>
        <dbReference type="Proteomes" id="UP000032233"/>
    </source>
</evidence>
<dbReference type="InterPro" id="IPR003748">
    <property type="entry name" value="DUF169"/>
</dbReference>
<dbReference type="PATRIC" id="fig|1429043.3.peg.1305"/>
<dbReference type="InParanoid" id="A0A0D2J985"/>
<comment type="caution">
    <text evidence="1">The sequence shown here is derived from an EMBL/GenBank/DDBJ whole genome shotgun (WGS) entry which is preliminary data.</text>
</comment>
<dbReference type="OrthoDB" id="9779322at2"/>